<accession>A0A2P2NUF5</accession>
<dbReference type="EMBL" id="GGEC01065641">
    <property type="protein sequence ID" value="MBX46125.1"/>
    <property type="molecule type" value="Transcribed_RNA"/>
</dbReference>
<protein>
    <submittedName>
        <fullName evidence="1">Uncharacterized protein</fullName>
    </submittedName>
</protein>
<name>A0A2P2NUF5_RHIMU</name>
<sequence length="36" mass="4270">MHMRSVYYSWGCSESIHIIQYPSNGFSFLIPYAVVW</sequence>
<proteinExistence type="predicted"/>
<reference evidence="1" key="1">
    <citation type="submission" date="2018-02" db="EMBL/GenBank/DDBJ databases">
        <title>Rhizophora mucronata_Transcriptome.</title>
        <authorList>
            <person name="Meera S.P."/>
            <person name="Sreeshan A."/>
            <person name="Augustine A."/>
        </authorList>
    </citation>
    <scope>NUCLEOTIDE SEQUENCE</scope>
    <source>
        <tissue evidence="1">Leaf</tissue>
    </source>
</reference>
<dbReference type="AlphaFoldDB" id="A0A2P2NUF5"/>
<evidence type="ECO:0000313" key="1">
    <source>
        <dbReference type="EMBL" id="MBX46125.1"/>
    </source>
</evidence>
<organism evidence="1">
    <name type="scientific">Rhizophora mucronata</name>
    <name type="common">Asiatic mangrove</name>
    <dbReference type="NCBI Taxonomy" id="61149"/>
    <lineage>
        <taxon>Eukaryota</taxon>
        <taxon>Viridiplantae</taxon>
        <taxon>Streptophyta</taxon>
        <taxon>Embryophyta</taxon>
        <taxon>Tracheophyta</taxon>
        <taxon>Spermatophyta</taxon>
        <taxon>Magnoliopsida</taxon>
        <taxon>eudicotyledons</taxon>
        <taxon>Gunneridae</taxon>
        <taxon>Pentapetalae</taxon>
        <taxon>rosids</taxon>
        <taxon>fabids</taxon>
        <taxon>Malpighiales</taxon>
        <taxon>Rhizophoraceae</taxon>
        <taxon>Rhizophora</taxon>
    </lineage>
</organism>